<organism evidence="1 2">
    <name type="scientific">Funneliformis geosporum</name>
    <dbReference type="NCBI Taxonomy" id="1117311"/>
    <lineage>
        <taxon>Eukaryota</taxon>
        <taxon>Fungi</taxon>
        <taxon>Fungi incertae sedis</taxon>
        <taxon>Mucoromycota</taxon>
        <taxon>Glomeromycotina</taxon>
        <taxon>Glomeromycetes</taxon>
        <taxon>Glomerales</taxon>
        <taxon>Glomeraceae</taxon>
        <taxon>Funneliformis</taxon>
    </lineage>
</organism>
<reference evidence="1" key="1">
    <citation type="submission" date="2022-08" db="EMBL/GenBank/DDBJ databases">
        <authorList>
            <person name="Kallberg Y."/>
            <person name="Tangrot J."/>
            <person name="Rosling A."/>
        </authorList>
    </citation>
    <scope>NUCLEOTIDE SEQUENCE</scope>
    <source>
        <strain evidence="1">Wild A</strain>
    </source>
</reference>
<dbReference type="Proteomes" id="UP001153678">
    <property type="component" value="Unassembled WGS sequence"/>
</dbReference>
<comment type="caution">
    <text evidence="1">The sequence shown here is derived from an EMBL/GenBank/DDBJ whole genome shotgun (WGS) entry which is preliminary data.</text>
</comment>
<accession>A0A9W4SG53</accession>
<evidence type="ECO:0000313" key="1">
    <source>
        <dbReference type="EMBL" id="CAI2168373.1"/>
    </source>
</evidence>
<gene>
    <name evidence="1" type="ORF">FWILDA_LOCUS3550</name>
</gene>
<proteinExistence type="predicted"/>
<protein>
    <submittedName>
        <fullName evidence="1">20032_t:CDS:1</fullName>
    </submittedName>
</protein>
<sequence length="57" mass="6691">MQSHHYRMVDAVTLAEFRANLIRINEIEAQSEVFNARILALSTELEQRIRILEEGYT</sequence>
<name>A0A9W4SG53_9GLOM</name>
<evidence type="ECO:0000313" key="2">
    <source>
        <dbReference type="Proteomes" id="UP001153678"/>
    </source>
</evidence>
<keyword evidence="2" id="KW-1185">Reference proteome</keyword>
<dbReference type="AlphaFoldDB" id="A0A9W4SG53"/>
<dbReference type="EMBL" id="CAMKVN010000479">
    <property type="protein sequence ID" value="CAI2168373.1"/>
    <property type="molecule type" value="Genomic_DNA"/>
</dbReference>